<dbReference type="InterPro" id="IPR000629">
    <property type="entry name" value="RNA-helicase_DEAD-box_CS"/>
</dbReference>
<dbReference type="Proteomes" id="UP000887560">
    <property type="component" value="Unplaced"/>
</dbReference>
<organism evidence="1 2">
    <name type="scientific">Meloidogyne floridensis</name>
    <dbReference type="NCBI Taxonomy" id="298350"/>
    <lineage>
        <taxon>Eukaryota</taxon>
        <taxon>Metazoa</taxon>
        <taxon>Ecdysozoa</taxon>
        <taxon>Nematoda</taxon>
        <taxon>Chromadorea</taxon>
        <taxon>Rhabditida</taxon>
        <taxon>Tylenchina</taxon>
        <taxon>Tylenchomorpha</taxon>
        <taxon>Tylenchoidea</taxon>
        <taxon>Meloidogynidae</taxon>
        <taxon>Meloidogyninae</taxon>
        <taxon>Meloidogyne</taxon>
    </lineage>
</organism>
<dbReference type="AlphaFoldDB" id="A0A915NI73"/>
<reference evidence="2" key="1">
    <citation type="submission" date="2022-11" db="UniProtKB">
        <authorList>
            <consortium name="WormBaseParasite"/>
        </authorList>
    </citation>
    <scope>IDENTIFICATION</scope>
</reference>
<name>A0A915NI73_9BILA</name>
<accession>A0A915NI73</accession>
<dbReference type="WBParaSite" id="scf7180000417443.g1274">
    <property type="protein sequence ID" value="scf7180000417443.g1274"/>
    <property type="gene ID" value="scf7180000417443.g1274"/>
</dbReference>
<evidence type="ECO:0000313" key="2">
    <source>
        <dbReference type="WBParaSite" id="scf7180000417443.g1274"/>
    </source>
</evidence>
<proteinExistence type="predicted"/>
<protein>
    <submittedName>
        <fullName evidence="2">RNA helicase</fullName>
    </submittedName>
</protein>
<keyword evidence="1" id="KW-1185">Reference proteome</keyword>
<evidence type="ECO:0000313" key="1">
    <source>
        <dbReference type="Proteomes" id="UP000887560"/>
    </source>
</evidence>
<dbReference type="PROSITE" id="PS00039">
    <property type="entry name" value="DEAD_ATP_HELICASE"/>
    <property type="match status" value="1"/>
</dbReference>
<sequence length="102" mass="12055">MLVIDEADRILDMGFKQQFPQHRYTQQWSIGSRIATGGTFSASPCSYIRGGRAVIWESNLNRKLRLGMGTQKYWIFRYKMSQENYPKEKTIHPYLRKGPYFL</sequence>